<accession>A0A812WZN6</accession>
<gene>
    <name evidence="1" type="ORF">SPIL2461_LOCUS20160</name>
</gene>
<evidence type="ECO:0000313" key="2">
    <source>
        <dbReference type="Proteomes" id="UP000649617"/>
    </source>
</evidence>
<dbReference type="EMBL" id="CAJNIZ010045124">
    <property type="protein sequence ID" value="CAE7711247.1"/>
    <property type="molecule type" value="Genomic_DNA"/>
</dbReference>
<dbReference type="Proteomes" id="UP000649617">
    <property type="component" value="Unassembled WGS sequence"/>
</dbReference>
<reference evidence="1" key="1">
    <citation type="submission" date="2021-02" db="EMBL/GenBank/DDBJ databases">
        <authorList>
            <person name="Dougan E. K."/>
            <person name="Rhodes N."/>
            <person name="Thang M."/>
            <person name="Chan C."/>
        </authorList>
    </citation>
    <scope>NUCLEOTIDE SEQUENCE</scope>
</reference>
<proteinExistence type="predicted"/>
<dbReference type="Gene3D" id="2.60.120.260">
    <property type="entry name" value="Galactose-binding domain-like"/>
    <property type="match status" value="1"/>
</dbReference>
<organism evidence="1 2">
    <name type="scientific">Symbiodinium pilosum</name>
    <name type="common">Dinoflagellate</name>
    <dbReference type="NCBI Taxonomy" id="2952"/>
    <lineage>
        <taxon>Eukaryota</taxon>
        <taxon>Sar</taxon>
        <taxon>Alveolata</taxon>
        <taxon>Dinophyceae</taxon>
        <taxon>Suessiales</taxon>
        <taxon>Symbiodiniaceae</taxon>
        <taxon>Symbiodinium</taxon>
    </lineage>
</organism>
<comment type="caution">
    <text evidence="1">The sequence shown here is derived from an EMBL/GenBank/DDBJ whole genome shotgun (WGS) entry which is preliminary data.</text>
</comment>
<protein>
    <submittedName>
        <fullName evidence="1">Uncharacterized protein</fullName>
    </submittedName>
</protein>
<dbReference type="OrthoDB" id="435630at2759"/>
<evidence type="ECO:0000313" key="1">
    <source>
        <dbReference type="EMBL" id="CAE7711247.1"/>
    </source>
</evidence>
<name>A0A812WZN6_SYMPI</name>
<dbReference type="AlphaFoldDB" id="A0A812WZN6"/>
<feature type="non-terminal residue" evidence="1">
    <location>
        <position position="196"/>
    </location>
</feature>
<keyword evidence="2" id="KW-1185">Reference proteome</keyword>
<sequence>MTDITGYIYCDNYFEFYFNGQLIAKDPLDFTPHNAVKVSFQYNETETATKTYAILCQDYASSSGYEYTQTDRPQLGDGALLAEFSDGTRTTSAWKSYVVTFGPTDASIASGCSATNLAACAVQDNGVPDNWYAVDFDDSAWASATEYTASQAGWGKTPSYSNGQCGTITSPLTKATASPSSIATTADECLNPKSVL</sequence>